<feature type="compositionally biased region" description="Basic and acidic residues" evidence="3">
    <location>
        <begin position="67"/>
        <end position="77"/>
    </location>
</feature>
<dbReference type="Gene3D" id="2.60.40.1820">
    <property type="match status" value="1"/>
</dbReference>
<reference evidence="5" key="1">
    <citation type="submission" date="2023-10" db="EMBL/GenBank/DDBJ databases">
        <authorList>
            <person name="Noh H."/>
        </authorList>
    </citation>
    <scope>NUCLEOTIDE SEQUENCE</scope>
    <source>
        <strain evidence="5">DUCC4014</strain>
    </source>
</reference>
<keyword evidence="2 4" id="KW-0472">Membrane</keyword>
<dbReference type="SUPFAM" id="SSF117070">
    <property type="entry name" value="LEA14-like"/>
    <property type="match status" value="1"/>
</dbReference>
<dbReference type="RefSeq" id="XP_062629834.1">
    <property type="nucleotide sequence ID" value="XM_062773850.1"/>
</dbReference>
<evidence type="ECO:0000256" key="2">
    <source>
        <dbReference type="ARBA" id="ARBA00023136"/>
    </source>
</evidence>
<dbReference type="EMBL" id="CP086718">
    <property type="protein sequence ID" value="WOO83808.1"/>
    <property type="molecule type" value="Genomic_DNA"/>
</dbReference>
<feature type="compositionally biased region" description="Low complexity" evidence="3">
    <location>
        <begin position="26"/>
        <end position="37"/>
    </location>
</feature>
<proteinExistence type="predicted"/>
<dbReference type="PANTHER" id="PTHR31234">
    <property type="entry name" value="LATE EMBRYOGENESIS ABUNDANT (LEA) HYDROXYPROLINE-RICH GLYCOPROTEIN FAMILY"/>
    <property type="match status" value="1"/>
</dbReference>
<dbReference type="Proteomes" id="UP000827549">
    <property type="component" value="Chromosome 5"/>
</dbReference>
<organism evidence="5 6">
    <name type="scientific">Vanrija pseudolonga</name>
    <dbReference type="NCBI Taxonomy" id="143232"/>
    <lineage>
        <taxon>Eukaryota</taxon>
        <taxon>Fungi</taxon>
        <taxon>Dikarya</taxon>
        <taxon>Basidiomycota</taxon>
        <taxon>Agaricomycotina</taxon>
        <taxon>Tremellomycetes</taxon>
        <taxon>Trichosporonales</taxon>
        <taxon>Trichosporonaceae</taxon>
        <taxon>Vanrija</taxon>
    </lineage>
</organism>
<evidence type="ECO:0000313" key="6">
    <source>
        <dbReference type="Proteomes" id="UP000827549"/>
    </source>
</evidence>
<gene>
    <name evidence="5" type="ORF">LOC62_05G007328</name>
</gene>
<accession>A0AAF0YBN3</accession>
<protein>
    <recommendedName>
        <fullName evidence="7">Late embryogenesis abundant protein LEA-2 subgroup domain-containing protein</fullName>
    </recommendedName>
</protein>
<dbReference type="GeneID" id="87810501"/>
<evidence type="ECO:0000313" key="5">
    <source>
        <dbReference type="EMBL" id="WOO83808.1"/>
    </source>
</evidence>
<keyword evidence="4" id="KW-1133">Transmembrane helix</keyword>
<feature type="transmembrane region" description="Helical" evidence="4">
    <location>
        <begin position="141"/>
        <end position="164"/>
    </location>
</feature>
<keyword evidence="4" id="KW-0812">Transmembrane</keyword>
<keyword evidence="6" id="KW-1185">Reference proteome</keyword>
<dbReference type="AlphaFoldDB" id="A0AAF0YBN3"/>
<dbReference type="GO" id="GO:0098542">
    <property type="term" value="P:defense response to other organism"/>
    <property type="evidence" value="ECO:0007669"/>
    <property type="project" value="InterPro"/>
</dbReference>
<evidence type="ECO:0000256" key="4">
    <source>
        <dbReference type="SAM" id="Phobius"/>
    </source>
</evidence>
<feature type="region of interest" description="Disordered" evidence="3">
    <location>
        <begin position="1"/>
        <end position="113"/>
    </location>
</feature>
<dbReference type="InterPro" id="IPR044839">
    <property type="entry name" value="NDR1-like"/>
</dbReference>
<comment type="subcellular location">
    <subcellularLocation>
        <location evidence="1">Membrane</location>
    </subcellularLocation>
</comment>
<evidence type="ECO:0000256" key="1">
    <source>
        <dbReference type="ARBA" id="ARBA00004370"/>
    </source>
</evidence>
<dbReference type="PANTHER" id="PTHR31234:SF2">
    <property type="entry name" value="OS05G0199100 PROTEIN"/>
    <property type="match status" value="1"/>
</dbReference>
<evidence type="ECO:0008006" key="7">
    <source>
        <dbReference type="Google" id="ProtNLM"/>
    </source>
</evidence>
<name>A0AAF0YBN3_9TREE</name>
<evidence type="ECO:0000256" key="3">
    <source>
        <dbReference type="SAM" id="MobiDB-lite"/>
    </source>
</evidence>
<feature type="compositionally biased region" description="Low complexity" evidence="3">
    <location>
        <begin position="54"/>
        <end position="65"/>
    </location>
</feature>
<sequence>MSNYKDPYQNGGSEYLAPTNMPPGAAPAHHQQQQQHGYDGSAHPDAGYEYSAQYNSYTSTTPSSYEKNNESKPDLDGVHALGELGPGERERPGRMGLGQPTSSFAAMGPPPRSTGILRMWRKDERGKQWTRGGGVRSTGRLIFCCIVVAVLIIISIVLTILLYIRPPSVVVQNFQVDTNKVSVKQGQFQANITLLVTVNNPNWFNADFKEINVDIRYPGVPNGQFGSGAVSKTNFRGYTQSTFPFPLQINYSLAQDPNQLIINDLNAKCGTTQGSITIDYTIRLWLKILGVSIKPNVGSSQTITCPLTGSDIQQVLSKGGGI</sequence>
<dbReference type="GO" id="GO:0016020">
    <property type="term" value="C:membrane"/>
    <property type="evidence" value="ECO:0007669"/>
    <property type="project" value="UniProtKB-SubCell"/>
</dbReference>